<dbReference type="InterPro" id="IPR043745">
    <property type="entry name" value="DUF5690"/>
</dbReference>
<feature type="transmembrane region" description="Helical" evidence="1">
    <location>
        <begin position="84"/>
        <end position="104"/>
    </location>
</feature>
<dbReference type="RefSeq" id="WP_068224902.1">
    <property type="nucleotide sequence ID" value="NZ_CP139724.1"/>
</dbReference>
<reference evidence="2 3" key="1">
    <citation type="submission" date="2016-01" db="EMBL/GenBank/DDBJ databases">
        <title>Genome sequencing of Roseivirga spongicola UST030701-084.</title>
        <authorList>
            <person name="Selvaratnam C."/>
            <person name="Thevarajoo S."/>
            <person name="Goh K.M."/>
            <person name="Ee R."/>
            <person name="Chan K.-G."/>
            <person name="Chong C.S."/>
        </authorList>
    </citation>
    <scope>NUCLEOTIDE SEQUENCE [LARGE SCALE GENOMIC DNA]</scope>
    <source>
        <strain evidence="2 3">UST030701-084</strain>
    </source>
</reference>
<proteinExistence type="predicted"/>
<dbReference type="Pfam" id="PF18943">
    <property type="entry name" value="DUF5690"/>
    <property type="match status" value="1"/>
</dbReference>
<feature type="transmembrane region" description="Helical" evidence="1">
    <location>
        <begin position="53"/>
        <end position="72"/>
    </location>
</feature>
<comment type="caution">
    <text evidence="2">The sequence shown here is derived from an EMBL/GenBank/DDBJ whole genome shotgun (WGS) entry which is preliminary data.</text>
</comment>
<sequence length="432" mass="48295">MSPKAYLQRADHKVVAIVGALAAFGTYSCMYAFRKPFTAATFGEMEWLGIDYKIWLIFAQTIGYTLSKFYGIKFIAERGQKGRAKATLVLIAISWLALLFFPLVPKPANILMLLINGFPLGMVWGLVFSYLEGRRATEFMGAFLGVSFIFSSGLVKTVGAGLMVDFGVSAWWMPFLTGLVFVLPLLLFVWILDQIPAPCTKDIARKNKRDTMSKAERSGFFKQYASGILLLVIAYVFLTLLRDVRDNFVANIWVEQGYGEQPGIFTQTEVPISLAVLVIICLLVLIKDNLKAFMINHLLIGLGFIIIFTSSYIFSMSQIGALPWMVLVGFGLYLAYVPFNCVIFDRFMAVFKSKGNAGYLMYLADSFGYLGSMGFLFYKELAGFGEMSWTQFFQNSLLVVSVFGVIITAGSAIYFKRKYQRQSTVAGQLVLN</sequence>
<feature type="transmembrane region" description="Helical" evidence="1">
    <location>
        <begin position="356"/>
        <end position="377"/>
    </location>
</feature>
<feature type="transmembrane region" description="Helical" evidence="1">
    <location>
        <begin position="170"/>
        <end position="192"/>
    </location>
</feature>
<feature type="transmembrane region" description="Helical" evidence="1">
    <location>
        <begin position="298"/>
        <end position="315"/>
    </location>
</feature>
<keyword evidence="3" id="KW-1185">Reference proteome</keyword>
<feature type="transmembrane region" description="Helical" evidence="1">
    <location>
        <begin position="397"/>
        <end position="415"/>
    </location>
</feature>
<dbReference type="SUPFAM" id="SSF103473">
    <property type="entry name" value="MFS general substrate transporter"/>
    <property type="match status" value="1"/>
</dbReference>
<keyword evidence="1" id="KW-1133">Transmembrane helix</keyword>
<keyword evidence="1" id="KW-0472">Membrane</keyword>
<feature type="transmembrane region" description="Helical" evidence="1">
    <location>
        <begin position="224"/>
        <end position="244"/>
    </location>
</feature>
<dbReference type="InterPro" id="IPR036259">
    <property type="entry name" value="MFS_trans_sf"/>
</dbReference>
<feature type="transmembrane region" description="Helical" evidence="1">
    <location>
        <begin position="264"/>
        <end position="286"/>
    </location>
</feature>
<feature type="transmembrane region" description="Helical" evidence="1">
    <location>
        <begin position="321"/>
        <end position="344"/>
    </location>
</feature>
<gene>
    <name evidence="2" type="ORF">AWW68_17705</name>
</gene>
<dbReference type="Proteomes" id="UP000075606">
    <property type="component" value="Unassembled WGS sequence"/>
</dbReference>
<dbReference type="OrthoDB" id="182994at2"/>
<evidence type="ECO:0000256" key="1">
    <source>
        <dbReference type="SAM" id="Phobius"/>
    </source>
</evidence>
<keyword evidence="1" id="KW-0812">Transmembrane</keyword>
<dbReference type="EMBL" id="LRPC01000031">
    <property type="protein sequence ID" value="KYG71852.1"/>
    <property type="molecule type" value="Genomic_DNA"/>
</dbReference>
<dbReference type="AlphaFoldDB" id="A0A150WZW9"/>
<feature type="transmembrane region" description="Helical" evidence="1">
    <location>
        <begin position="143"/>
        <end position="164"/>
    </location>
</feature>
<evidence type="ECO:0000313" key="3">
    <source>
        <dbReference type="Proteomes" id="UP000075606"/>
    </source>
</evidence>
<organism evidence="2 3">
    <name type="scientific">Roseivirga spongicola</name>
    <dbReference type="NCBI Taxonomy" id="333140"/>
    <lineage>
        <taxon>Bacteria</taxon>
        <taxon>Pseudomonadati</taxon>
        <taxon>Bacteroidota</taxon>
        <taxon>Cytophagia</taxon>
        <taxon>Cytophagales</taxon>
        <taxon>Roseivirgaceae</taxon>
        <taxon>Roseivirga</taxon>
    </lineage>
</organism>
<evidence type="ECO:0008006" key="4">
    <source>
        <dbReference type="Google" id="ProtNLM"/>
    </source>
</evidence>
<feature type="transmembrane region" description="Helical" evidence="1">
    <location>
        <begin position="12"/>
        <end position="33"/>
    </location>
</feature>
<accession>A0A150WZW9</accession>
<feature type="transmembrane region" description="Helical" evidence="1">
    <location>
        <begin position="110"/>
        <end position="131"/>
    </location>
</feature>
<dbReference type="STRING" id="333140.AWW68_17705"/>
<evidence type="ECO:0000313" key="2">
    <source>
        <dbReference type="EMBL" id="KYG71852.1"/>
    </source>
</evidence>
<name>A0A150WZW9_9BACT</name>
<protein>
    <recommendedName>
        <fullName evidence="4">Major facilitator superfamily (MFS) profile domain-containing protein</fullName>
    </recommendedName>
</protein>
<dbReference type="PROSITE" id="PS51257">
    <property type="entry name" value="PROKAR_LIPOPROTEIN"/>
    <property type="match status" value="1"/>
</dbReference>